<dbReference type="InterPro" id="IPR020084">
    <property type="entry name" value="NUDIX_hydrolase_CS"/>
</dbReference>
<dbReference type="SUPFAM" id="SSF55811">
    <property type="entry name" value="Nudix"/>
    <property type="match status" value="1"/>
</dbReference>
<organism evidence="16 17">
    <name type="scientific">Aliidiomarina taiwanensis</name>
    <dbReference type="NCBI Taxonomy" id="946228"/>
    <lineage>
        <taxon>Bacteria</taxon>
        <taxon>Pseudomonadati</taxon>
        <taxon>Pseudomonadota</taxon>
        <taxon>Gammaproteobacteria</taxon>
        <taxon>Alteromonadales</taxon>
        <taxon>Idiomarinaceae</taxon>
        <taxon>Aliidiomarina</taxon>
    </lineage>
</organism>
<reference evidence="16 17" key="1">
    <citation type="journal article" date="2011" name="Front. Microbiol.">
        <title>Genomic signatures of strain selection and enhancement in Bacillus atrophaeus var. globigii, a historical biowarfare simulant.</title>
        <authorList>
            <person name="Gibbons H.S."/>
            <person name="Broomall S.M."/>
            <person name="McNew L.A."/>
            <person name="Daligault H."/>
            <person name="Chapman C."/>
            <person name="Bruce D."/>
            <person name="Karavis M."/>
            <person name="Krepps M."/>
            <person name="McGregor P.A."/>
            <person name="Hong C."/>
            <person name="Park K.H."/>
            <person name="Akmal A."/>
            <person name="Feldman A."/>
            <person name="Lin J.S."/>
            <person name="Chang W.E."/>
            <person name="Higgs B.W."/>
            <person name="Demirev P."/>
            <person name="Lindquist J."/>
            <person name="Liem A."/>
            <person name="Fochler E."/>
            <person name="Read T.D."/>
            <person name="Tapia R."/>
            <person name="Johnson S."/>
            <person name="Bishop-Lilly K.A."/>
            <person name="Detter C."/>
            <person name="Han C."/>
            <person name="Sozhamannan S."/>
            <person name="Rosenzweig C.N."/>
            <person name="Skowronski E.W."/>
        </authorList>
    </citation>
    <scope>NUCLEOTIDE SEQUENCE [LARGE SCALE GENOMIC DNA]</scope>
    <source>
        <strain evidence="16 17">AIT1</strain>
    </source>
</reference>
<comment type="similarity">
    <text evidence="2">Belongs to the Nudix hydrolase family. NudF subfamily.</text>
</comment>
<evidence type="ECO:0000313" key="16">
    <source>
        <dbReference type="EMBL" id="RUO39325.1"/>
    </source>
</evidence>
<evidence type="ECO:0000256" key="8">
    <source>
        <dbReference type="ARBA" id="ARBA00025164"/>
    </source>
</evidence>
<comment type="catalytic activity">
    <reaction evidence="12">
        <text>ADP-D-ribose + H2O = D-ribose 5-phosphate + AMP + 2 H(+)</text>
        <dbReference type="Rhea" id="RHEA:10412"/>
        <dbReference type="ChEBI" id="CHEBI:15377"/>
        <dbReference type="ChEBI" id="CHEBI:15378"/>
        <dbReference type="ChEBI" id="CHEBI:57967"/>
        <dbReference type="ChEBI" id="CHEBI:78346"/>
        <dbReference type="ChEBI" id="CHEBI:456215"/>
        <dbReference type="EC" id="3.6.1.13"/>
    </reaction>
</comment>
<gene>
    <name evidence="16" type="ORF">CWE15_09365</name>
</gene>
<dbReference type="PROSITE" id="PS51462">
    <property type="entry name" value="NUDIX"/>
    <property type="match status" value="1"/>
</dbReference>
<dbReference type="GO" id="GO:0006753">
    <property type="term" value="P:nucleoside phosphate metabolic process"/>
    <property type="evidence" value="ECO:0007669"/>
    <property type="project" value="TreeGrafter"/>
</dbReference>
<feature type="short sequence motif" description="Nudix box" evidence="14">
    <location>
        <begin position="107"/>
        <end position="129"/>
    </location>
</feature>
<comment type="function">
    <text evidence="8">Acts on ADP-mannose and ADP-glucose as well as ADP-ribose. Prevents glycogen biosynthesis. The reaction catalyzed by this enzyme is a limiting step of the gluconeogenic process.</text>
</comment>
<evidence type="ECO:0000256" key="5">
    <source>
        <dbReference type="ARBA" id="ARBA00022723"/>
    </source>
</evidence>
<dbReference type="Gene3D" id="3.90.79.10">
    <property type="entry name" value="Nucleoside Triphosphate Pyrophosphohydrolase"/>
    <property type="match status" value="1"/>
</dbReference>
<evidence type="ECO:0000256" key="10">
    <source>
        <dbReference type="ARBA" id="ARBA00030308"/>
    </source>
</evidence>
<evidence type="ECO:0000256" key="1">
    <source>
        <dbReference type="ARBA" id="ARBA00001946"/>
    </source>
</evidence>
<dbReference type="GO" id="GO:0005829">
    <property type="term" value="C:cytosol"/>
    <property type="evidence" value="ECO:0007669"/>
    <property type="project" value="TreeGrafter"/>
</dbReference>
<proteinExistence type="inferred from homology"/>
<comment type="cofactor">
    <cofactor evidence="1 13">
        <name>Mg(2+)</name>
        <dbReference type="ChEBI" id="CHEBI:18420"/>
    </cofactor>
</comment>
<evidence type="ECO:0000256" key="2">
    <source>
        <dbReference type="ARBA" id="ARBA00007482"/>
    </source>
</evidence>
<dbReference type="RefSeq" id="WP_126757825.1">
    <property type="nucleotide sequence ID" value="NZ_PIPQ01000006.1"/>
</dbReference>
<evidence type="ECO:0000256" key="11">
    <source>
        <dbReference type="ARBA" id="ARBA00033056"/>
    </source>
</evidence>
<dbReference type="EC" id="3.6.1.13" evidence="3"/>
<dbReference type="NCBIfam" id="TIGR00052">
    <property type="entry name" value="nudix-type nucleoside diphosphatase, YffH/AdpP family"/>
    <property type="match status" value="1"/>
</dbReference>
<accession>A0A432WZV0</accession>
<evidence type="ECO:0000313" key="17">
    <source>
        <dbReference type="Proteomes" id="UP000286976"/>
    </source>
</evidence>
<sequence>MSSAKYQSTYGQQAVEVKETALSYRGFFTVHQAKLKHKLFRGGWSDWISREVVDRGHAVVVLPYDPVRDSIVMLEQFRVGAVDALGAAKRHPSQPEASPWLLELVAGMVDGDESGEEVAAREMQEEAGLTAERLEFALSYMSSPGGLTERITIYVAQVDATSASAYGGLASEHEDIRVFEIQRTQALELLDKGYLDNAATVIALQWLALHREQLLQKWNQE</sequence>
<feature type="domain" description="Nudix hydrolase" evidence="15">
    <location>
        <begin position="54"/>
        <end position="203"/>
    </location>
</feature>
<dbReference type="InterPro" id="IPR015797">
    <property type="entry name" value="NUDIX_hydrolase-like_dom_sf"/>
</dbReference>
<dbReference type="InterPro" id="IPR004385">
    <property type="entry name" value="NDP_pyrophosphatase"/>
</dbReference>
<dbReference type="Proteomes" id="UP000286976">
    <property type="component" value="Unassembled WGS sequence"/>
</dbReference>
<comment type="caution">
    <text evidence="16">The sequence shown here is derived from an EMBL/GenBank/DDBJ whole genome shotgun (WGS) entry which is preliminary data.</text>
</comment>
<dbReference type="PROSITE" id="PS00893">
    <property type="entry name" value="NUDIX_BOX"/>
    <property type="match status" value="1"/>
</dbReference>
<evidence type="ECO:0000259" key="15">
    <source>
        <dbReference type="PROSITE" id="PS51462"/>
    </source>
</evidence>
<evidence type="ECO:0000256" key="4">
    <source>
        <dbReference type="ARBA" id="ARBA00013297"/>
    </source>
</evidence>
<evidence type="ECO:0000256" key="3">
    <source>
        <dbReference type="ARBA" id="ARBA00012453"/>
    </source>
</evidence>
<feature type="binding site" evidence="13">
    <location>
        <position position="122"/>
    </location>
    <ligand>
        <name>Mg(2+)</name>
        <dbReference type="ChEBI" id="CHEBI:18420"/>
        <label>1</label>
    </ligand>
</feature>
<keyword evidence="5 13" id="KW-0479">Metal-binding</keyword>
<dbReference type="Pfam" id="PF00293">
    <property type="entry name" value="NUDIX"/>
    <property type="match status" value="1"/>
</dbReference>
<protein>
    <recommendedName>
        <fullName evidence="4">ADP-ribose pyrophosphatase</fullName>
        <ecNumber evidence="3">3.6.1.13</ecNumber>
    </recommendedName>
    <alternativeName>
        <fullName evidence="9">ADP-ribose diphosphatase</fullName>
    </alternativeName>
    <alternativeName>
        <fullName evidence="11">ADP-ribose phosphohydrolase</fullName>
    </alternativeName>
    <alternativeName>
        <fullName evidence="10">Adenosine diphosphoribose pyrophosphatase</fullName>
    </alternativeName>
</protein>
<dbReference type="InterPro" id="IPR000086">
    <property type="entry name" value="NUDIX_hydrolase_dom"/>
</dbReference>
<evidence type="ECO:0000256" key="14">
    <source>
        <dbReference type="PIRSR" id="PIRSR604385-3"/>
    </source>
</evidence>
<name>A0A432WZV0_9GAMM</name>
<dbReference type="AlphaFoldDB" id="A0A432WZV0"/>
<keyword evidence="17" id="KW-1185">Reference proteome</keyword>
<dbReference type="PANTHER" id="PTHR11839:SF5">
    <property type="entry name" value="ADP-RIBOSE PYROPHOSPHATASE"/>
    <property type="match status" value="1"/>
</dbReference>
<dbReference type="PANTHER" id="PTHR11839">
    <property type="entry name" value="UDP/ADP-SUGAR PYROPHOSPHATASE"/>
    <property type="match status" value="1"/>
</dbReference>
<dbReference type="GO" id="GO:0046872">
    <property type="term" value="F:metal ion binding"/>
    <property type="evidence" value="ECO:0007669"/>
    <property type="project" value="UniProtKB-KW"/>
</dbReference>
<dbReference type="GO" id="GO:0019693">
    <property type="term" value="P:ribose phosphate metabolic process"/>
    <property type="evidence" value="ECO:0007669"/>
    <property type="project" value="TreeGrafter"/>
</dbReference>
<dbReference type="GO" id="GO:0019144">
    <property type="term" value="F:ADP-sugar diphosphatase activity"/>
    <property type="evidence" value="ECO:0007669"/>
    <property type="project" value="TreeGrafter"/>
</dbReference>
<dbReference type="GO" id="GO:0047631">
    <property type="term" value="F:ADP-ribose diphosphatase activity"/>
    <property type="evidence" value="ECO:0007669"/>
    <property type="project" value="UniProtKB-EC"/>
</dbReference>
<evidence type="ECO:0000256" key="9">
    <source>
        <dbReference type="ARBA" id="ARBA00030162"/>
    </source>
</evidence>
<keyword evidence="6" id="KW-0378">Hydrolase</keyword>
<feature type="binding site" evidence="13">
    <location>
        <position position="126"/>
    </location>
    <ligand>
        <name>Mg(2+)</name>
        <dbReference type="ChEBI" id="CHEBI:18420"/>
        <label>1</label>
    </ligand>
</feature>
<evidence type="ECO:0000256" key="13">
    <source>
        <dbReference type="PIRSR" id="PIRSR604385-2"/>
    </source>
</evidence>
<dbReference type="OrthoDB" id="5292471at2"/>
<evidence type="ECO:0000256" key="6">
    <source>
        <dbReference type="ARBA" id="ARBA00022801"/>
    </source>
</evidence>
<feature type="binding site" evidence="13">
    <location>
        <position position="106"/>
    </location>
    <ligand>
        <name>Mg(2+)</name>
        <dbReference type="ChEBI" id="CHEBI:18420"/>
        <label>1</label>
    </ligand>
</feature>
<evidence type="ECO:0000256" key="12">
    <source>
        <dbReference type="ARBA" id="ARBA00049546"/>
    </source>
</evidence>
<dbReference type="EMBL" id="PIPQ01000006">
    <property type="protein sequence ID" value="RUO39325.1"/>
    <property type="molecule type" value="Genomic_DNA"/>
</dbReference>
<feature type="binding site" evidence="13">
    <location>
        <position position="174"/>
    </location>
    <ligand>
        <name>Mg(2+)</name>
        <dbReference type="ChEBI" id="CHEBI:18420"/>
        <label>1</label>
    </ligand>
</feature>
<keyword evidence="7 13" id="KW-0460">Magnesium</keyword>
<evidence type="ECO:0000256" key="7">
    <source>
        <dbReference type="ARBA" id="ARBA00022842"/>
    </source>
</evidence>
<dbReference type="CDD" id="cd24155">
    <property type="entry name" value="NUDIX_ADPRase"/>
    <property type="match status" value="1"/>
</dbReference>